<dbReference type="Gene3D" id="3.40.1350.140">
    <property type="entry name" value="MepB-like"/>
    <property type="match status" value="1"/>
</dbReference>
<accession>A0ABT9TL94</accession>
<organism evidence="1 2">
    <name type="scientific">Paenarthrobacter nicotinovorans</name>
    <name type="common">Arthrobacter nicotinovorans</name>
    <dbReference type="NCBI Taxonomy" id="29320"/>
    <lineage>
        <taxon>Bacteria</taxon>
        <taxon>Bacillati</taxon>
        <taxon>Actinomycetota</taxon>
        <taxon>Actinomycetes</taxon>
        <taxon>Micrococcales</taxon>
        <taxon>Micrococcaceae</taxon>
        <taxon>Paenarthrobacter</taxon>
    </lineage>
</organism>
<proteinExistence type="predicted"/>
<dbReference type="InterPro" id="IPR011235">
    <property type="entry name" value="MepB-like"/>
</dbReference>
<gene>
    <name evidence="1" type="ORF">J2T10_002082</name>
</gene>
<evidence type="ECO:0000313" key="1">
    <source>
        <dbReference type="EMBL" id="MDQ0102429.1"/>
    </source>
</evidence>
<reference evidence="1 2" key="1">
    <citation type="submission" date="2023-07" db="EMBL/GenBank/DDBJ databases">
        <title>Sorghum-associated microbial communities from plants grown in Nebraska, USA.</title>
        <authorList>
            <person name="Schachtman D."/>
        </authorList>
    </citation>
    <scope>NUCLEOTIDE SEQUENCE [LARGE SCALE GENOMIC DNA]</scope>
    <source>
        <strain evidence="1 2">CC523</strain>
    </source>
</reference>
<dbReference type="InterPro" id="IPR038231">
    <property type="entry name" value="MepB-like_sf"/>
</dbReference>
<protein>
    <recommendedName>
        <fullName evidence="3">Metallopeptidase</fullName>
    </recommendedName>
</protein>
<evidence type="ECO:0008006" key="3">
    <source>
        <dbReference type="Google" id="ProtNLM"/>
    </source>
</evidence>
<keyword evidence="2" id="KW-1185">Reference proteome</keyword>
<evidence type="ECO:0000313" key="2">
    <source>
        <dbReference type="Proteomes" id="UP001244563"/>
    </source>
</evidence>
<sequence length="164" mass="17832">MNFHAFERFVARQQDPDDSSGIVHAEEQNSDYESGVALIAGQQWRIRTARITPTKPGAFVAVWKRDVSGSTRPFTAAESLSGLLVFVEDGERFGVFRFTPEQLISLGYVSSGPSQGKRGFRVYPPWCTQLNPQALRTQRGQAAAFVELPSTCAAGPAPAGGVSR</sequence>
<dbReference type="EMBL" id="JAUSSW010000005">
    <property type="protein sequence ID" value="MDQ0102429.1"/>
    <property type="molecule type" value="Genomic_DNA"/>
</dbReference>
<dbReference type="RefSeq" id="WP_306878096.1">
    <property type="nucleotide sequence ID" value="NZ_JAUSSW010000005.1"/>
</dbReference>
<dbReference type="Pfam" id="PF08877">
    <property type="entry name" value="MepB-like"/>
    <property type="match status" value="1"/>
</dbReference>
<name>A0ABT9TL94_PAENI</name>
<dbReference type="Proteomes" id="UP001244563">
    <property type="component" value="Unassembled WGS sequence"/>
</dbReference>
<comment type="caution">
    <text evidence="1">The sequence shown here is derived from an EMBL/GenBank/DDBJ whole genome shotgun (WGS) entry which is preliminary data.</text>
</comment>